<dbReference type="OrthoDB" id="2351769at2759"/>
<dbReference type="Proteomes" id="UP000266673">
    <property type="component" value="Unassembled WGS sequence"/>
</dbReference>
<reference evidence="1 2" key="1">
    <citation type="submission" date="2018-06" db="EMBL/GenBank/DDBJ databases">
        <title>Comparative genomics reveals the genomic features of Rhizophagus irregularis, R. cerebriforme, R. diaphanum and Gigaspora rosea, and their symbiotic lifestyle signature.</title>
        <authorList>
            <person name="Morin E."/>
            <person name="San Clemente H."/>
            <person name="Chen E.C.H."/>
            <person name="De La Providencia I."/>
            <person name="Hainaut M."/>
            <person name="Kuo A."/>
            <person name="Kohler A."/>
            <person name="Murat C."/>
            <person name="Tang N."/>
            <person name="Roy S."/>
            <person name="Loubradou J."/>
            <person name="Henrissat B."/>
            <person name="Grigoriev I.V."/>
            <person name="Corradi N."/>
            <person name="Roux C."/>
            <person name="Martin F.M."/>
        </authorList>
    </citation>
    <scope>NUCLEOTIDE SEQUENCE [LARGE SCALE GENOMIC DNA]</scope>
    <source>
        <strain evidence="1 2">DAOM 194757</strain>
    </source>
</reference>
<sequence length="242" mass="28053">MAIFVWATKYMISTAAYQDLIQILLHPQFEKKHLTTNLQCLKKQREQLPLMKIQSHMVPINTKNTPSTSKDSTRAYYFSLIEHIQRILNNPSLSSHLYFGPGIFSNSCEELWEGDLWAESPLFGLPNIITLQDSFNCGDFVKYYSASKTIEVGRIRSFVIVNKKIATRVQRLFSYEKIPQYLRSKQHAPCLLQKLYLVEESEPFIINPSSLICCLNVWLQDQSAPPKVDFFVSKILYNYNGR</sequence>
<organism evidence="1 2">
    <name type="scientific">Gigaspora rosea</name>
    <dbReference type="NCBI Taxonomy" id="44941"/>
    <lineage>
        <taxon>Eukaryota</taxon>
        <taxon>Fungi</taxon>
        <taxon>Fungi incertae sedis</taxon>
        <taxon>Mucoromycota</taxon>
        <taxon>Glomeromycotina</taxon>
        <taxon>Glomeromycetes</taxon>
        <taxon>Diversisporales</taxon>
        <taxon>Gigasporaceae</taxon>
        <taxon>Gigaspora</taxon>
    </lineage>
</organism>
<dbReference type="EMBL" id="QKWP01000125">
    <property type="protein sequence ID" value="RIB26740.1"/>
    <property type="molecule type" value="Genomic_DNA"/>
</dbReference>
<protein>
    <submittedName>
        <fullName evidence="1">Uncharacterized protein</fullName>
    </submittedName>
</protein>
<dbReference type="STRING" id="44941.A0A397VVX8"/>
<comment type="caution">
    <text evidence="1">The sequence shown here is derived from an EMBL/GenBank/DDBJ whole genome shotgun (WGS) entry which is preliminary data.</text>
</comment>
<evidence type="ECO:0000313" key="2">
    <source>
        <dbReference type="Proteomes" id="UP000266673"/>
    </source>
</evidence>
<dbReference type="AlphaFoldDB" id="A0A397VVX8"/>
<evidence type="ECO:0000313" key="1">
    <source>
        <dbReference type="EMBL" id="RIB26740.1"/>
    </source>
</evidence>
<accession>A0A397VVX8</accession>
<proteinExistence type="predicted"/>
<keyword evidence="2" id="KW-1185">Reference proteome</keyword>
<gene>
    <name evidence="1" type="ORF">C2G38_2029970</name>
</gene>
<name>A0A397VVX8_9GLOM</name>